<gene>
    <name evidence="2" type="ORF">GCM10023090_23220</name>
</gene>
<dbReference type="Proteomes" id="UP001501788">
    <property type="component" value="Unassembled WGS sequence"/>
</dbReference>
<proteinExistence type="predicted"/>
<dbReference type="EMBL" id="BAABEX010000026">
    <property type="protein sequence ID" value="GAA4426786.1"/>
    <property type="molecule type" value="Genomic_DNA"/>
</dbReference>
<dbReference type="SUPFAM" id="SSF54593">
    <property type="entry name" value="Glyoxalase/Bleomycin resistance protein/Dihydroxybiphenyl dioxygenase"/>
    <property type="match status" value="1"/>
</dbReference>
<accession>A0ABP8LDB7</accession>
<comment type="caution">
    <text evidence="2">The sequence shown here is derived from an EMBL/GenBank/DDBJ whole genome shotgun (WGS) entry which is preliminary data.</text>
</comment>
<dbReference type="Pfam" id="PF18029">
    <property type="entry name" value="Glyoxalase_6"/>
    <property type="match status" value="1"/>
</dbReference>
<evidence type="ECO:0000313" key="2">
    <source>
        <dbReference type="EMBL" id="GAA4426786.1"/>
    </source>
</evidence>
<dbReference type="Gene3D" id="3.10.180.10">
    <property type="entry name" value="2,3-Dihydroxybiphenyl 1,2-Dioxygenase, domain 1"/>
    <property type="match status" value="1"/>
</dbReference>
<evidence type="ECO:0000259" key="1">
    <source>
        <dbReference type="PROSITE" id="PS51819"/>
    </source>
</evidence>
<dbReference type="InterPro" id="IPR029068">
    <property type="entry name" value="Glyas_Bleomycin-R_OHBP_Dase"/>
</dbReference>
<sequence length="136" mass="15010">MISHIHLGVTNFEAALAFYDAVLGELGWVRRFCEPERPWAGWQVPGQSRPLWLIGRPWDGAAARVGNGTLHALLAPDRPTVDRVHALALRLGARCEGPPGLRPHYHPHYWGAYFRDPEGHKLCVVCHDPVPGAATG</sequence>
<dbReference type="PANTHER" id="PTHR35006">
    <property type="entry name" value="GLYOXALASE FAMILY PROTEIN (AFU_ORTHOLOGUE AFUA_5G14830)"/>
    <property type="match status" value="1"/>
</dbReference>
<dbReference type="RefSeq" id="WP_345065130.1">
    <property type="nucleotide sequence ID" value="NZ_BAABEX010000026.1"/>
</dbReference>
<keyword evidence="3" id="KW-1185">Reference proteome</keyword>
<evidence type="ECO:0000313" key="3">
    <source>
        <dbReference type="Proteomes" id="UP001501788"/>
    </source>
</evidence>
<feature type="domain" description="VOC" evidence="1">
    <location>
        <begin position="1"/>
        <end position="127"/>
    </location>
</feature>
<dbReference type="PROSITE" id="PS51819">
    <property type="entry name" value="VOC"/>
    <property type="match status" value="1"/>
</dbReference>
<dbReference type="InterPro" id="IPR041581">
    <property type="entry name" value="Glyoxalase_6"/>
</dbReference>
<name>A0ABP8LDB7_9BURK</name>
<organism evidence="2 3">
    <name type="scientific">Acidovorax lacteus</name>
    <dbReference type="NCBI Taxonomy" id="1924988"/>
    <lineage>
        <taxon>Bacteria</taxon>
        <taxon>Pseudomonadati</taxon>
        <taxon>Pseudomonadota</taxon>
        <taxon>Betaproteobacteria</taxon>
        <taxon>Burkholderiales</taxon>
        <taxon>Comamonadaceae</taxon>
        <taxon>Acidovorax</taxon>
    </lineage>
</organism>
<dbReference type="CDD" id="cd07262">
    <property type="entry name" value="VOC_like"/>
    <property type="match status" value="1"/>
</dbReference>
<reference evidence="3" key="1">
    <citation type="journal article" date="2019" name="Int. J. Syst. Evol. Microbiol.">
        <title>The Global Catalogue of Microorganisms (GCM) 10K type strain sequencing project: providing services to taxonomists for standard genome sequencing and annotation.</title>
        <authorList>
            <consortium name="The Broad Institute Genomics Platform"/>
            <consortium name="The Broad Institute Genome Sequencing Center for Infectious Disease"/>
            <person name="Wu L."/>
            <person name="Ma J."/>
        </authorList>
    </citation>
    <scope>NUCLEOTIDE SEQUENCE [LARGE SCALE GENOMIC DNA]</scope>
    <source>
        <strain evidence="3">JCM 31890</strain>
    </source>
</reference>
<protein>
    <submittedName>
        <fullName evidence="2">VOC family protein</fullName>
    </submittedName>
</protein>
<dbReference type="InterPro" id="IPR037523">
    <property type="entry name" value="VOC_core"/>
</dbReference>
<dbReference type="PANTHER" id="PTHR35006:SF2">
    <property type="entry name" value="GLYOXALASE FAMILY PROTEIN (AFU_ORTHOLOGUE AFUA_5G14830)"/>
    <property type="match status" value="1"/>
</dbReference>